<dbReference type="InterPro" id="IPR029063">
    <property type="entry name" value="SAM-dependent_MTases_sf"/>
</dbReference>
<name>A0A6J0BNE7_NEOLC</name>
<dbReference type="CDD" id="cd02440">
    <property type="entry name" value="AdoMet_MTases"/>
    <property type="match status" value="1"/>
</dbReference>
<dbReference type="Pfam" id="PF08241">
    <property type="entry name" value="Methyltransf_11"/>
    <property type="match status" value="1"/>
</dbReference>
<dbReference type="InterPro" id="IPR027450">
    <property type="entry name" value="AlkB-like"/>
</dbReference>
<evidence type="ECO:0000256" key="3">
    <source>
        <dbReference type="ARBA" id="ARBA00022679"/>
    </source>
</evidence>
<evidence type="ECO:0000313" key="7">
    <source>
        <dbReference type="Proteomes" id="UP000829291"/>
    </source>
</evidence>
<dbReference type="Gene3D" id="3.40.50.150">
    <property type="entry name" value="Vaccinia Virus protein VP39"/>
    <property type="match status" value="1"/>
</dbReference>
<keyword evidence="7" id="KW-1185">Reference proteome</keyword>
<dbReference type="SUPFAM" id="SSF53335">
    <property type="entry name" value="S-adenosyl-L-methionine-dependent methyltransferases"/>
    <property type="match status" value="1"/>
</dbReference>
<dbReference type="InterPro" id="IPR051422">
    <property type="entry name" value="AlkB_tRNA_MeTrf/Diox"/>
</dbReference>
<dbReference type="InterPro" id="IPR005123">
    <property type="entry name" value="Oxoglu/Fe-dep_dioxygenase_dom"/>
</dbReference>
<dbReference type="GO" id="GO:0000049">
    <property type="term" value="F:tRNA binding"/>
    <property type="evidence" value="ECO:0007669"/>
    <property type="project" value="TreeGrafter"/>
</dbReference>
<dbReference type="GO" id="GO:0005737">
    <property type="term" value="C:cytoplasm"/>
    <property type="evidence" value="ECO:0007669"/>
    <property type="project" value="TreeGrafter"/>
</dbReference>
<dbReference type="OrthoDB" id="271595at2759"/>
<dbReference type="PANTHER" id="PTHR13069:SF21">
    <property type="entry name" value="ALKYLATED DNA REPAIR PROTEIN ALKB HOMOLOG 8"/>
    <property type="match status" value="1"/>
</dbReference>
<organism evidence="8">
    <name type="scientific">Neodiprion lecontei</name>
    <name type="common">Redheaded pine sawfly</name>
    <dbReference type="NCBI Taxonomy" id="441921"/>
    <lineage>
        <taxon>Eukaryota</taxon>
        <taxon>Metazoa</taxon>
        <taxon>Ecdysozoa</taxon>
        <taxon>Arthropoda</taxon>
        <taxon>Hexapoda</taxon>
        <taxon>Insecta</taxon>
        <taxon>Pterygota</taxon>
        <taxon>Neoptera</taxon>
        <taxon>Endopterygota</taxon>
        <taxon>Hymenoptera</taxon>
        <taxon>Tenthredinoidea</taxon>
        <taxon>Diprionidae</taxon>
        <taxon>Diprioninae</taxon>
        <taxon>Neodiprion</taxon>
    </lineage>
</organism>
<dbReference type="GO" id="GO:0030488">
    <property type="term" value="P:tRNA methylation"/>
    <property type="evidence" value="ECO:0007669"/>
    <property type="project" value="TreeGrafter"/>
</dbReference>
<dbReference type="GO" id="GO:0008757">
    <property type="term" value="F:S-adenosylmethionine-dependent methyltransferase activity"/>
    <property type="evidence" value="ECO:0007669"/>
    <property type="project" value="InterPro"/>
</dbReference>
<dbReference type="GO" id="GO:0106335">
    <property type="term" value="F:tRNA (5-carboxymethyluridine(34)-5-O)-methyltransferase activity"/>
    <property type="evidence" value="ECO:0007669"/>
    <property type="project" value="TreeGrafter"/>
</dbReference>
<evidence type="ECO:0000256" key="4">
    <source>
        <dbReference type="ARBA" id="ARBA00022833"/>
    </source>
</evidence>
<dbReference type="SUPFAM" id="SSF51197">
    <property type="entry name" value="Clavaminate synthase-like"/>
    <property type="match status" value="1"/>
</dbReference>
<dbReference type="KEGG" id="nlo:107221019"/>
<accession>A0A6J0BNE7</accession>
<dbReference type="InterPro" id="IPR035979">
    <property type="entry name" value="RBD_domain_sf"/>
</dbReference>
<protein>
    <submittedName>
        <fullName evidence="8">Alkylated DNA repair protein alkB homolog 8</fullName>
    </submittedName>
</protein>
<comment type="cofactor">
    <cofactor evidence="1">
        <name>Fe(2+)</name>
        <dbReference type="ChEBI" id="CHEBI:29033"/>
    </cofactor>
</comment>
<dbReference type="Gene3D" id="2.60.120.590">
    <property type="entry name" value="Alpha-ketoglutarate-dependent dioxygenase AlkB-like"/>
    <property type="match status" value="1"/>
</dbReference>
<dbReference type="SUPFAM" id="SSF54928">
    <property type="entry name" value="RNA-binding domain, RBD"/>
    <property type="match status" value="1"/>
</dbReference>
<keyword evidence="3" id="KW-0808">Transferase</keyword>
<dbReference type="InParanoid" id="A0A6J0BNE7"/>
<dbReference type="Pfam" id="PF13532">
    <property type="entry name" value="2OG-FeII_Oxy_2"/>
    <property type="match status" value="1"/>
</dbReference>
<sequence length="583" mass="66926">MNPAVKNLRKQRRAQHRLARDMNIKCSDEPTQCLMICNAGLVTGLRREDVDSIINELVPSYNLIMPVGKSYCFLKLRTKEHAQIVFDALHGKLKFQDKNTPLYLSFTETVPSADDDLWNKPLPPGLRLIEEFITLEEEDFLLKFLDWTETGTNPSELKHRQVKHFGYEFRYDTNKVDPDNPIAPIPESYKFLLTRFKEHQCGNYDYDQLTINRYLPGQGIPPHIDTHSPFEDTILSLSLGSPCVMEFKRGEERRLVFLSSRSLLVMSGEARYAWIHGIVPRHNDVIRNKDGITVLQRSTRTSFTFRKLHSGDCRCSFEKYCDSRKNYSSTIINNNLASDIENTYVHKVYEQISDHFSETRHKPWPNVTKFIESLDKGGLLLDVGCGNGKYLHGRPDIFKVGCDRSFGLTDVCHGRGFEVLLADCLHIPYKNDSLDAVISIAVIHHLSTIDRRKQAISEITRVLKPGGHCLIYVWAKEQKKNSVASTYLKSRTNEHDKLLNDLGETVTIEGGAILPVHENRTEFTHSDMLVPWKRKGGGNFLRFYHVFEEGELSSLCSELHNVLITNTYYDQGNWCIILEKVKS</sequence>
<feature type="domain" description="Fe2OG dioxygenase" evidence="6">
    <location>
        <begin position="205"/>
        <end position="309"/>
    </location>
</feature>
<dbReference type="FunCoup" id="A0A6J0BNE7">
    <property type="interactions" value="1108"/>
</dbReference>
<dbReference type="Gene3D" id="3.30.70.330">
    <property type="match status" value="1"/>
</dbReference>
<gene>
    <name evidence="8" type="primary">LOC107221019</name>
</gene>
<dbReference type="InterPro" id="IPR012677">
    <property type="entry name" value="Nucleotide-bd_a/b_plait_sf"/>
</dbReference>
<evidence type="ECO:0000313" key="8">
    <source>
        <dbReference type="RefSeq" id="XP_015515343.2"/>
    </source>
</evidence>
<keyword evidence="4" id="KW-0862">Zinc</keyword>
<dbReference type="InterPro" id="IPR037151">
    <property type="entry name" value="AlkB-like_sf"/>
</dbReference>
<evidence type="ECO:0000256" key="2">
    <source>
        <dbReference type="ARBA" id="ARBA00022603"/>
    </source>
</evidence>
<keyword evidence="5" id="KW-0694">RNA-binding</keyword>
<proteinExistence type="predicted"/>
<evidence type="ECO:0000256" key="5">
    <source>
        <dbReference type="ARBA" id="ARBA00022884"/>
    </source>
</evidence>
<dbReference type="AlphaFoldDB" id="A0A6J0BNE7"/>
<dbReference type="GO" id="GO:0002098">
    <property type="term" value="P:tRNA wobble uridine modification"/>
    <property type="evidence" value="ECO:0007669"/>
    <property type="project" value="TreeGrafter"/>
</dbReference>
<evidence type="ECO:0000259" key="6">
    <source>
        <dbReference type="PROSITE" id="PS51471"/>
    </source>
</evidence>
<dbReference type="RefSeq" id="XP_015515343.2">
    <property type="nucleotide sequence ID" value="XM_015659857.2"/>
</dbReference>
<keyword evidence="2" id="KW-0489">Methyltransferase</keyword>
<dbReference type="InterPro" id="IPR013216">
    <property type="entry name" value="Methyltransf_11"/>
</dbReference>
<dbReference type="PROSITE" id="PS51471">
    <property type="entry name" value="FE2OG_OXY"/>
    <property type="match status" value="1"/>
</dbReference>
<dbReference type="PANTHER" id="PTHR13069">
    <property type="entry name" value="ALKYLATED DNA REPAIR PROTEIN ALKB HOMOLOG 8"/>
    <property type="match status" value="1"/>
</dbReference>
<dbReference type="Proteomes" id="UP000829291">
    <property type="component" value="Chromosome 6"/>
</dbReference>
<evidence type="ECO:0000256" key="1">
    <source>
        <dbReference type="ARBA" id="ARBA00001954"/>
    </source>
</evidence>
<reference evidence="8" key="1">
    <citation type="submission" date="2025-08" db="UniProtKB">
        <authorList>
            <consortium name="RefSeq"/>
        </authorList>
    </citation>
    <scope>IDENTIFICATION</scope>
    <source>
        <tissue evidence="8">Thorax and Abdomen</tissue>
    </source>
</reference>
<dbReference type="GO" id="GO:0005634">
    <property type="term" value="C:nucleus"/>
    <property type="evidence" value="ECO:0007669"/>
    <property type="project" value="TreeGrafter"/>
</dbReference>
<dbReference type="GeneID" id="107221019"/>